<sequence>MFEDDGAVRTIIGTLPIPTEQFDSLFTHGFCAFVVPKHVPGFTRHVPDFPRNSMKIGQVVEFLMDESDAGRRIMGRLVAHQETSDGKCVLIFAAAVSVYTPPKPPQGEVLAKVMLRGNKVTMEPVKKE</sequence>
<dbReference type="AlphaFoldDB" id="A0A1G2SXX1"/>
<organism evidence="1 2">
    <name type="scientific">Candidatus Zambryskibacteria bacterium RIFCSPHIGHO2_01_FULL_44_22b</name>
    <dbReference type="NCBI Taxonomy" id="1802737"/>
    <lineage>
        <taxon>Bacteria</taxon>
        <taxon>Candidatus Zambryskiibacteriota</taxon>
    </lineage>
</organism>
<dbReference type="STRING" id="1802737.A2832_01980"/>
<comment type="caution">
    <text evidence="1">The sequence shown here is derived from an EMBL/GenBank/DDBJ whole genome shotgun (WGS) entry which is preliminary data.</text>
</comment>
<protein>
    <submittedName>
        <fullName evidence="1">Uncharacterized protein</fullName>
    </submittedName>
</protein>
<name>A0A1G2SXX1_9BACT</name>
<accession>A0A1G2SXX1</accession>
<evidence type="ECO:0000313" key="2">
    <source>
        <dbReference type="Proteomes" id="UP000178538"/>
    </source>
</evidence>
<reference evidence="1 2" key="1">
    <citation type="journal article" date="2016" name="Nat. Commun.">
        <title>Thousands of microbial genomes shed light on interconnected biogeochemical processes in an aquifer system.</title>
        <authorList>
            <person name="Anantharaman K."/>
            <person name="Brown C.T."/>
            <person name="Hug L.A."/>
            <person name="Sharon I."/>
            <person name="Castelle C.J."/>
            <person name="Probst A.J."/>
            <person name="Thomas B.C."/>
            <person name="Singh A."/>
            <person name="Wilkins M.J."/>
            <person name="Karaoz U."/>
            <person name="Brodie E.L."/>
            <person name="Williams K.H."/>
            <person name="Hubbard S.S."/>
            <person name="Banfield J.F."/>
        </authorList>
    </citation>
    <scope>NUCLEOTIDE SEQUENCE [LARGE SCALE GENOMIC DNA]</scope>
</reference>
<dbReference type="Proteomes" id="UP000178538">
    <property type="component" value="Unassembled WGS sequence"/>
</dbReference>
<dbReference type="EMBL" id="MHVG01000023">
    <property type="protein sequence ID" value="OHA89886.1"/>
    <property type="molecule type" value="Genomic_DNA"/>
</dbReference>
<evidence type="ECO:0000313" key="1">
    <source>
        <dbReference type="EMBL" id="OHA89886.1"/>
    </source>
</evidence>
<proteinExistence type="predicted"/>
<gene>
    <name evidence="1" type="ORF">A2832_01980</name>
</gene>